<dbReference type="Proteomes" id="UP000230233">
    <property type="component" value="Chromosome X"/>
</dbReference>
<keyword evidence="3" id="KW-1185">Reference proteome</keyword>
<feature type="domain" description="F-box" evidence="1">
    <location>
        <begin position="1"/>
        <end position="46"/>
    </location>
</feature>
<evidence type="ECO:0000259" key="1">
    <source>
        <dbReference type="PROSITE" id="PS50181"/>
    </source>
</evidence>
<dbReference type="EMBL" id="PDUG01000006">
    <property type="protein sequence ID" value="PIC20166.1"/>
    <property type="molecule type" value="Genomic_DNA"/>
</dbReference>
<dbReference type="InterPro" id="IPR001810">
    <property type="entry name" value="F-box_dom"/>
</dbReference>
<organism evidence="2 3">
    <name type="scientific">Caenorhabditis nigoni</name>
    <dbReference type="NCBI Taxonomy" id="1611254"/>
    <lineage>
        <taxon>Eukaryota</taxon>
        <taxon>Metazoa</taxon>
        <taxon>Ecdysozoa</taxon>
        <taxon>Nematoda</taxon>
        <taxon>Chromadorea</taxon>
        <taxon>Rhabditida</taxon>
        <taxon>Rhabditina</taxon>
        <taxon>Rhabditomorpha</taxon>
        <taxon>Rhabditoidea</taxon>
        <taxon>Rhabditidae</taxon>
        <taxon>Peloderinae</taxon>
        <taxon>Caenorhabditis</taxon>
    </lineage>
</organism>
<protein>
    <recommendedName>
        <fullName evidence="1">F-box domain-containing protein</fullName>
    </recommendedName>
</protein>
<dbReference type="PANTHER" id="PTHR21503:SF8">
    <property type="entry name" value="F-BOX ASSOCIATED DOMAIN-CONTAINING PROTEIN-RELATED"/>
    <property type="match status" value="1"/>
</dbReference>
<comment type="caution">
    <text evidence="2">The sequence shown here is derived from an EMBL/GenBank/DDBJ whole genome shotgun (WGS) entry which is preliminary data.</text>
</comment>
<name>A0A2G5SZ79_9PELO</name>
<evidence type="ECO:0000313" key="2">
    <source>
        <dbReference type="EMBL" id="PIC20166.1"/>
    </source>
</evidence>
<dbReference type="PROSITE" id="PS50181">
    <property type="entry name" value="FBOX"/>
    <property type="match status" value="1"/>
</dbReference>
<proteinExistence type="predicted"/>
<dbReference type="AlphaFoldDB" id="A0A2G5SZ79"/>
<dbReference type="Pfam" id="PF00646">
    <property type="entry name" value="F-box"/>
    <property type="match status" value="1"/>
</dbReference>
<accession>A0A2G5SZ79</accession>
<sequence>MKLFKYPYLVQNEILNNTEFSDLLMFSFVSKRMKKLIESSSQMQRFGNVKTIRYDHRNGRTFVCIPFHHYHDHMLQIAELDDTQNDYFQLNVSEKMINFRIVYEDNKYCPVAYYQPNECESVLNSVHDYFHIFFGNSVEYYWFAHDYTKPIPQLQNLSACIDMPTEQWLDMQRFEHFISLCPILKFIDIDILNVTAHMSPDSKFFQAEHIKMLLFEPTLPANLLNFQGRQAFVDCMRCSSRELIEFVNKWKSGEAFDKLELMKIKSFRDLAQNEILEAIEAKYFDSAKEPPAHILPKVYRDIAFDEQPNTDPITSYTYVVRETDSRVASVLIHDKTFNFGVWDKTEDEFLRIME</sequence>
<gene>
    <name evidence="2" type="primary">Cnig_chr_X.g25453</name>
    <name evidence="2" type="ORF">B9Z55_025453</name>
</gene>
<dbReference type="PANTHER" id="PTHR21503">
    <property type="entry name" value="F-BOX-CONTAINING HYPOTHETICAL PROTEIN C.ELEGANS"/>
    <property type="match status" value="1"/>
</dbReference>
<evidence type="ECO:0000313" key="3">
    <source>
        <dbReference type="Proteomes" id="UP000230233"/>
    </source>
</evidence>
<reference evidence="3" key="1">
    <citation type="submission" date="2017-10" db="EMBL/GenBank/DDBJ databases">
        <title>Rapid genome shrinkage in a self-fertile nematode reveals novel sperm competition proteins.</title>
        <authorList>
            <person name="Yin D."/>
            <person name="Schwarz E.M."/>
            <person name="Thomas C.G."/>
            <person name="Felde R.L."/>
            <person name="Korf I.F."/>
            <person name="Cutter A.D."/>
            <person name="Schartner C.M."/>
            <person name="Ralston E.J."/>
            <person name="Meyer B.J."/>
            <person name="Haag E.S."/>
        </authorList>
    </citation>
    <scope>NUCLEOTIDE SEQUENCE [LARGE SCALE GENOMIC DNA]</scope>
    <source>
        <strain evidence="3">JU1422</strain>
    </source>
</reference>